<evidence type="ECO:0000259" key="2">
    <source>
        <dbReference type="Pfam" id="PF02463"/>
    </source>
</evidence>
<dbReference type="SUPFAM" id="SSF52540">
    <property type="entry name" value="P-loop containing nucleoside triphosphate hydrolases"/>
    <property type="match status" value="1"/>
</dbReference>
<protein>
    <recommendedName>
        <fullName evidence="2">RecF/RecN/SMC N-terminal domain-containing protein</fullName>
    </recommendedName>
</protein>
<evidence type="ECO:0000313" key="4">
    <source>
        <dbReference type="Proteomes" id="UP000231143"/>
    </source>
</evidence>
<evidence type="ECO:0000256" key="1">
    <source>
        <dbReference type="SAM" id="Coils"/>
    </source>
</evidence>
<sequence length="743" mass="85502">MLKSIEISGFKSFGDKSKLDFKSPISAIVGPNGSGKSNIAEAFRFALGEQSMKSLRGKRSEDLIFNGSVGGARSNRASVKVIFDNSNRILDLDFDDVLVERVVHRDSSHEYKINESKVRRKDVSELLARANIGSTGHNIISQGEADRILNVTPSERRAMIEDALGLRVYHLKKKESELKLNKTEQNLKEAETLRREIRPHLNFLKKQIEKSEKAREIENKVIELYKEYFSYEEGYIANVKKEVEENKNAPKDELLLIDAEIAKLKQILDDGKKEDSFHKELLLLSEELSNIQDKRNKLTRELGRIEGEIDAIDRLEKKIQKQNENSISIPYSSIKAFFEESRQSIKEILNLDDISSVKNLIKKLSDTIENFFSLSNFESLREEQDNKNENYKEESSALIGKREKIVEEIATLDLRKVEILDKQQYVQQKHNDEREEFFIAERDLFKVLARKNELEGVLSKIHDTEFSVARREERYKKDIGEAGMIFGREVLNYTEYSLDFNEEIQEERRRSIERLRMKLEEMGIGSVSEVEKEYKDVVERDEFLEKEIKDLSDSRDSLMDLIKDIENELNNRFIEGIENINLQFHNFFTLMFGGGEAKLNLVKPKKRKVADEEIGYTEEDEDEFVKDGIDIHVTLPRKKIHSLDMLSGGERALTSIALLFALSQINPPPFIILDETDAALDEANSKRYGDMIESLSKYSQLILITHNRETMSRAGLIYGVTMKGDGVSRLLSIAFDEAVLVAK</sequence>
<accession>A0A2H0DXD1</accession>
<dbReference type="Gene3D" id="3.40.50.300">
    <property type="entry name" value="P-loop containing nucleotide triphosphate hydrolases"/>
    <property type="match status" value="2"/>
</dbReference>
<feature type="coiled-coil region" evidence="1">
    <location>
        <begin position="173"/>
        <end position="221"/>
    </location>
</feature>
<dbReference type="AlphaFoldDB" id="A0A2H0DXD1"/>
<feature type="domain" description="RecF/RecN/SMC N-terminal" evidence="2">
    <location>
        <begin position="1"/>
        <end position="728"/>
    </location>
</feature>
<evidence type="ECO:0000313" key="3">
    <source>
        <dbReference type="EMBL" id="PIP86827.1"/>
    </source>
</evidence>
<dbReference type="Pfam" id="PF02463">
    <property type="entry name" value="SMC_N"/>
    <property type="match status" value="1"/>
</dbReference>
<dbReference type="PANTHER" id="PTHR43977">
    <property type="entry name" value="STRUCTURAL MAINTENANCE OF CHROMOSOMES PROTEIN 3"/>
    <property type="match status" value="1"/>
</dbReference>
<feature type="coiled-coil region" evidence="1">
    <location>
        <begin position="281"/>
        <end position="325"/>
    </location>
</feature>
<proteinExistence type="predicted"/>
<keyword evidence="1" id="KW-0175">Coiled coil</keyword>
<name>A0A2H0DXD1_9BACT</name>
<dbReference type="InterPro" id="IPR027417">
    <property type="entry name" value="P-loop_NTPase"/>
</dbReference>
<dbReference type="InterPro" id="IPR003395">
    <property type="entry name" value="RecF/RecN/SMC_N"/>
</dbReference>
<dbReference type="EMBL" id="PCTT01000047">
    <property type="protein sequence ID" value="PIP86827.1"/>
    <property type="molecule type" value="Genomic_DNA"/>
</dbReference>
<reference evidence="3 4" key="1">
    <citation type="submission" date="2017-09" db="EMBL/GenBank/DDBJ databases">
        <title>Depth-based differentiation of microbial function through sediment-hosted aquifers and enrichment of novel symbionts in the deep terrestrial subsurface.</title>
        <authorList>
            <person name="Probst A.J."/>
            <person name="Ladd B."/>
            <person name="Jarett J.K."/>
            <person name="Geller-Mcgrath D.E."/>
            <person name="Sieber C.M."/>
            <person name="Emerson J.B."/>
            <person name="Anantharaman K."/>
            <person name="Thomas B.C."/>
            <person name="Malmstrom R."/>
            <person name="Stieglmeier M."/>
            <person name="Klingl A."/>
            <person name="Woyke T."/>
            <person name="Ryan C.M."/>
            <person name="Banfield J.F."/>
        </authorList>
    </citation>
    <scope>NUCLEOTIDE SEQUENCE [LARGE SCALE GENOMIC DNA]</scope>
    <source>
        <strain evidence="3">CG22_combo_CG10-13_8_21_14_all_36_13</strain>
    </source>
</reference>
<dbReference type="Proteomes" id="UP000231143">
    <property type="component" value="Unassembled WGS sequence"/>
</dbReference>
<organism evidence="3 4">
    <name type="scientific">Candidatus Campbellbacteria bacterium CG22_combo_CG10-13_8_21_14_all_36_13</name>
    <dbReference type="NCBI Taxonomy" id="1974529"/>
    <lineage>
        <taxon>Bacteria</taxon>
        <taxon>Candidatus Campbelliibacteriota</taxon>
    </lineage>
</organism>
<feature type="coiled-coil region" evidence="1">
    <location>
        <begin position="501"/>
        <end position="568"/>
    </location>
</feature>
<comment type="caution">
    <text evidence="3">The sequence shown here is derived from an EMBL/GenBank/DDBJ whole genome shotgun (WGS) entry which is preliminary data.</text>
</comment>
<gene>
    <name evidence="3" type="ORF">COW81_03530</name>
</gene>